<dbReference type="Proteomes" id="UP001392437">
    <property type="component" value="Unassembled WGS sequence"/>
</dbReference>
<proteinExistence type="inferred from homology"/>
<gene>
    <name evidence="8" type="ORF">PG999_001768</name>
</gene>
<dbReference type="GO" id="GO:0005506">
    <property type="term" value="F:iron ion binding"/>
    <property type="evidence" value="ECO:0007669"/>
    <property type="project" value="InterPro"/>
</dbReference>
<dbReference type="InterPro" id="IPR050121">
    <property type="entry name" value="Cytochrome_P450_monoxygenase"/>
</dbReference>
<protein>
    <recommendedName>
        <fullName evidence="10">Cytochrome P450</fullName>
    </recommendedName>
</protein>
<dbReference type="InterPro" id="IPR001128">
    <property type="entry name" value="Cyt_P450"/>
</dbReference>
<evidence type="ECO:0008006" key="10">
    <source>
        <dbReference type="Google" id="ProtNLM"/>
    </source>
</evidence>
<name>A0AAW0R6H5_9PEZI</name>
<evidence type="ECO:0000256" key="7">
    <source>
        <dbReference type="SAM" id="Phobius"/>
    </source>
</evidence>
<dbReference type="GO" id="GO:0016705">
    <property type="term" value="F:oxidoreductase activity, acting on paired donors, with incorporation or reduction of molecular oxygen"/>
    <property type="evidence" value="ECO:0007669"/>
    <property type="project" value="InterPro"/>
</dbReference>
<keyword evidence="7" id="KW-1133">Transmembrane helix</keyword>
<keyword evidence="4 5" id="KW-0408">Iron</keyword>
<feature type="transmembrane region" description="Helical" evidence="7">
    <location>
        <begin position="6"/>
        <end position="28"/>
    </location>
</feature>
<dbReference type="InterPro" id="IPR036396">
    <property type="entry name" value="Cyt_P450_sf"/>
</dbReference>
<reference evidence="8 9" key="1">
    <citation type="submission" date="2023-01" db="EMBL/GenBank/DDBJ databases">
        <title>Analysis of 21 Apiospora genomes using comparative genomics revels a genus with tremendous synthesis potential of carbohydrate active enzymes and secondary metabolites.</title>
        <authorList>
            <person name="Sorensen T."/>
        </authorList>
    </citation>
    <scope>NUCLEOTIDE SEQUENCE [LARGE SCALE GENOMIC DNA]</scope>
    <source>
        <strain evidence="8 9">CBS 117206</strain>
    </source>
</reference>
<evidence type="ECO:0000256" key="6">
    <source>
        <dbReference type="RuleBase" id="RU000461"/>
    </source>
</evidence>
<evidence type="ECO:0000256" key="1">
    <source>
        <dbReference type="ARBA" id="ARBA00001971"/>
    </source>
</evidence>
<dbReference type="SUPFAM" id="SSF48264">
    <property type="entry name" value="Cytochrome P450"/>
    <property type="match status" value="1"/>
</dbReference>
<dbReference type="CDD" id="cd11060">
    <property type="entry name" value="CYP57A1-like"/>
    <property type="match status" value="1"/>
</dbReference>
<evidence type="ECO:0000256" key="5">
    <source>
        <dbReference type="PIRSR" id="PIRSR602401-1"/>
    </source>
</evidence>
<dbReference type="PANTHER" id="PTHR24305:SF190">
    <property type="entry name" value="P450, PUTATIVE (EUROFUNG)-RELATED"/>
    <property type="match status" value="1"/>
</dbReference>
<keyword evidence="7" id="KW-0812">Transmembrane</keyword>
<organism evidence="8 9">
    <name type="scientific">Apiospora kogelbergensis</name>
    <dbReference type="NCBI Taxonomy" id="1337665"/>
    <lineage>
        <taxon>Eukaryota</taxon>
        <taxon>Fungi</taxon>
        <taxon>Dikarya</taxon>
        <taxon>Ascomycota</taxon>
        <taxon>Pezizomycotina</taxon>
        <taxon>Sordariomycetes</taxon>
        <taxon>Xylariomycetidae</taxon>
        <taxon>Amphisphaeriales</taxon>
        <taxon>Apiosporaceae</taxon>
        <taxon>Apiospora</taxon>
    </lineage>
</organism>
<evidence type="ECO:0000256" key="3">
    <source>
        <dbReference type="ARBA" id="ARBA00022723"/>
    </source>
</evidence>
<dbReference type="PRINTS" id="PR00385">
    <property type="entry name" value="P450"/>
</dbReference>
<dbReference type="PANTHER" id="PTHR24305">
    <property type="entry name" value="CYTOCHROME P450"/>
    <property type="match status" value="1"/>
</dbReference>
<dbReference type="PROSITE" id="PS00086">
    <property type="entry name" value="CYTOCHROME_P450"/>
    <property type="match status" value="1"/>
</dbReference>
<keyword evidence="2 5" id="KW-0349">Heme</keyword>
<dbReference type="EMBL" id="JAQQWP010000002">
    <property type="protein sequence ID" value="KAK8129388.1"/>
    <property type="molecule type" value="Genomic_DNA"/>
</dbReference>
<evidence type="ECO:0000256" key="4">
    <source>
        <dbReference type="ARBA" id="ARBA00023004"/>
    </source>
</evidence>
<dbReference type="InterPro" id="IPR002401">
    <property type="entry name" value="Cyt_P450_E_grp-I"/>
</dbReference>
<keyword evidence="7" id="KW-0472">Membrane</keyword>
<dbReference type="InterPro" id="IPR017972">
    <property type="entry name" value="Cyt_P450_CS"/>
</dbReference>
<sequence>MSLQAGVMDLLSAVTLKGVLSVLILYTLTRCVYNRYFHPLSRFPGPFWASITSLWYFQTVRLSKARNVQHALHDKYGDFVRIGPNLLAVCHPDAISTVFGTNAKNGKAWRKGEFYESFAPRIPGARIDGFSERDDVRNAERRRIIAPLYTQGNLLRYEPRVDRIIERFRERMDMLAESRETMEMSLWMERYAFDVIGEIYHGREDGFGMVRDGSDYNDWCHLMSVMPDIGASLMYIPWFLKVPYFAGMLLFRSSRDGVRGMLDVTKQANMSANTRWEAMQKGEEHPTEDILTGLLNIVRERGDEVNWTVADVATEVWAVIWAGSDTTATALASVFYHLHKNPAKLAKLRGEMELALAEGRLTKPIRYSEARKLPYLHAVILESMRLHPSLGYGLPREVPAEGAVLCGTPIPGGIEVVMNSGAVQVDKRVFGPDAKSWIPERWLEENHGSDGGAAFRKMDRAMLQFGQGARVCIGRHISEIKMYKLLPTILGEFDFELLVDDWEVCGGWFHRTRNVMCKVERRQKSED</sequence>
<keyword evidence="6" id="KW-0503">Monooxygenase</keyword>
<keyword evidence="9" id="KW-1185">Reference proteome</keyword>
<dbReference type="PRINTS" id="PR00463">
    <property type="entry name" value="EP450I"/>
</dbReference>
<evidence type="ECO:0000256" key="2">
    <source>
        <dbReference type="ARBA" id="ARBA00022617"/>
    </source>
</evidence>
<evidence type="ECO:0000313" key="9">
    <source>
        <dbReference type="Proteomes" id="UP001392437"/>
    </source>
</evidence>
<comment type="caution">
    <text evidence="8">The sequence shown here is derived from an EMBL/GenBank/DDBJ whole genome shotgun (WGS) entry which is preliminary data.</text>
</comment>
<keyword evidence="6" id="KW-0560">Oxidoreductase</keyword>
<comment type="similarity">
    <text evidence="6">Belongs to the cytochrome P450 family.</text>
</comment>
<feature type="binding site" description="axial binding residue" evidence="5">
    <location>
        <position position="472"/>
    </location>
    <ligand>
        <name>heme</name>
        <dbReference type="ChEBI" id="CHEBI:30413"/>
    </ligand>
    <ligandPart>
        <name>Fe</name>
        <dbReference type="ChEBI" id="CHEBI:18248"/>
    </ligandPart>
</feature>
<dbReference type="GO" id="GO:0004497">
    <property type="term" value="F:monooxygenase activity"/>
    <property type="evidence" value="ECO:0007669"/>
    <property type="project" value="UniProtKB-KW"/>
</dbReference>
<keyword evidence="3 5" id="KW-0479">Metal-binding</keyword>
<accession>A0AAW0R6H5</accession>
<dbReference type="Gene3D" id="1.10.630.10">
    <property type="entry name" value="Cytochrome P450"/>
    <property type="match status" value="1"/>
</dbReference>
<dbReference type="AlphaFoldDB" id="A0AAW0R6H5"/>
<comment type="cofactor">
    <cofactor evidence="1 5">
        <name>heme</name>
        <dbReference type="ChEBI" id="CHEBI:30413"/>
    </cofactor>
</comment>
<evidence type="ECO:0000313" key="8">
    <source>
        <dbReference type="EMBL" id="KAK8129388.1"/>
    </source>
</evidence>
<dbReference type="GO" id="GO:0020037">
    <property type="term" value="F:heme binding"/>
    <property type="evidence" value="ECO:0007669"/>
    <property type="project" value="InterPro"/>
</dbReference>
<dbReference type="Pfam" id="PF00067">
    <property type="entry name" value="p450"/>
    <property type="match status" value="1"/>
</dbReference>